<dbReference type="Proteomes" id="UP000658720">
    <property type="component" value="Unassembled WGS sequence"/>
</dbReference>
<evidence type="ECO:0000313" key="3">
    <source>
        <dbReference type="Proteomes" id="UP000658720"/>
    </source>
</evidence>
<feature type="signal peptide" evidence="1">
    <location>
        <begin position="1"/>
        <end position="33"/>
    </location>
</feature>
<dbReference type="RefSeq" id="WP_190598726.1">
    <property type="nucleotide sequence ID" value="NZ_JADEVV010000084.1"/>
</dbReference>
<comment type="caution">
    <text evidence="2">The sequence shown here is derived from an EMBL/GenBank/DDBJ whole genome shotgun (WGS) entry which is preliminary data.</text>
</comment>
<gene>
    <name evidence="2" type="ORF">IQ217_18205</name>
</gene>
<protein>
    <submittedName>
        <fullName evidence="2">Uncharacterized protein</fullName>
    </submittedName>
</protein>
<keyword evidence="3" id="KW-1185">Reference proteome</keyword>
<organism evidence="2 3">
    <name type="scientific">Synechocystis salina LEGE 00031</name>
    <dbReference type="NCBI Taxonomy" id="1828736"/>
    <lineage>
        <taxon>Bacteria</taxon>
        <taxon>Bacillati</taxon>
        <taxon>Cyanobacteriota</taxon>
        <taxon>Cyanophyceae</taxon>
        <taxon>Synechococcales</taxon>
        <taxon>Merismopediaceae</taxon>
        <taxon>Synechocystis</taxon>
    </lineage>
</organism>
<evidence type="ECO:0000313" key="2">
    <source>
        <dbReference type="EMBL" id="MBE9255727.1"/>
    </source>
</evidence>
<accession>A0ABR9VWJ0</accession>
<dbReference type="EMBL" id="JADEVV010000084">
    <property type="protein sequence ID" value="MBE9255727.1"/>
    <property type="molecule type" value="Genomic_DNA"/>
</dbReference>
<keyword evidence="1" id="KW-0732">Signal</keyword>
<sequence length="239" mass="26244">MRVFFRSWLSFWPANLGLLLAIASGGMGGQAWGQTSPEENPLDLEPALVENSPTLQRWWDETPDLFEQNSNDPAFLTRVRLGYNYFPDDDQSSGAAIGVEDLFIGQSPLSVSGDYYTNFAGQQGGGANLQYYLLPLGWYVNVTPLVGYRAIAQNDYHSEGVNVGGKVVLALSRTGAADISFSQNFVAPGGTAEVGISTLSVGYALTPQWRLATDLQRQNSSAYRESRFGVYLEWQPQPR</sequence>
<feature type="chain" id="PRO_5045521082" evidence="1">
    <location>
        <begin position="34"/>
        <end position="239"/>
    </location>
</feature>
<evidence type="ECO:0000256" key="1">
    <source>
        <dbReference type="SAM" id="SignalP"/>
    </source>
</evidence>
<name>A0ABR9VWJ0_9SYNC</name>
<proteinExistence type="predicted"/>
<reference evidence="2 3" key="1">
    <citation type="submission" date="2020-10" db="EMBL/GenBank/DDBJ databases">
        <authorList>
            <person name="Castelo-Branco R."/>
            <person name="Eusebio N."/>
            <person name="Adriana R."/>
            <person name="Vieira A."/>
            <person name="Brugerolle De Fraissinette N."/>
            <person name="Rezende De Castro R."/>
            <person name="Schneider M.P."/>
            <person name="Vasconcelos V."/>
            <person name="Leao P.N."/>
        </authorList>
    </citation>
    <scope>NUCLEOTIDE SEQUENCE [LARGE SCALE GENOMIC DNA]</scope>
    <source>
        <strain evidence="2 3">LEGE 00031</strain>
    </source>
</reference>